<name>A0A931HWN7_9BACI</name>
<dbReference type="SUPFAM" id="SSF48179">
    <property type="entry name" value="6-phosphogluconate dehydrogenase C-terminal domain-like"/>
    <property type="match status" value="1"/>
</dbReference>
<evidence type="ECO:0000256" key="3">
    <source>
        <dbReference type="ARBA" id="ARBA00016219"/>
    </source>
</evidence>
<comment type="caution">
    <text evidence="10">The sequence shown here is derived from an EMBL/GenBank/DDBJ whole genome shotgun (WGS) entry which is preliminary data.</text>
</comment>
<dbReference type="NCBIfam" id="NF002649">
    <property type="entry name" value="PRK02318.2-1"/>
    <property type="match status" value="1"/>
</dbReference>
<proteinExistence type="inferred from homology"/>
<evidence type="ECO:0000259" key="8">
    <source>
        <dbReference type="Pfam" id="PF01232"/>
    </source>
</evidence>
<keyword evidence="4 7" id="KW-0560">Oxidoreductase</keyword>
<sequence length="377" mass="41280">MKAVHFGAGNIGRGFIGALLSEADYETTFVDVNEKVINALNTHGEYIVELAGTDATEKVNNVSGLNSLNEEDKVIEAVSKADLITTAVGPQILSLVAPLIAKGLMKRGRPGNVIACENMIGGSTLLKGHVLEEVGAEEKPLLDEHIGFPDAAVDRIVPNQVQNDPLTVKVEPYYEWVVEKGAVKGGIPEIQGITFVDDLTPYIERKLFTVNTGHAVAAYLGKYKGYSTIKEALEDPSIKQRLEGVLSETGKVLIEKYGFDKDQHQKYIQTIIKRFENPDLSDEVTRVGRGPIRKLGAGDRLVKPALEYIDLFGEKPEQLAHVVAAALSYKNGDDPEAVELQKMVDENGHVEAFKQITQLEEGHPFVQAVHQQFENIS</sequence>
<dbReference type="EC" id="1.1.1.17" evidence="2 7"/>
<feature type="domain" description="Mannitol dehydrogenase N-terminal" evidence="8">
    <location>
        <begin position="1"/>
        <end position="191"/>
    </location>
</feature>
<dbReference type="Gene3D" id="1.10.1040.10">
    <property type="entry name" value="N-(1-d-carboxylethyl)-l-norvaline Dehydrogenase, domain 2"/>
    <property type="match status" value="1"/>
</dbReference>
<protein>
    <recommendedName>
        <fullName evidence="3 7">Mannitol-1-phosphate 5-dehydrogenase</fullName>
        <ecNumber evidence="2 7">1.1.1.17</ecNumber>
    </recommendedName>
</protein>
<dbReference type="InterPro" id="IPR013328">
    <property type="entry name" value="6PGD_dom2"/>
</dbReference>
<dbReference type="Pfam" id="PF08125">
    <property type="entry name" value="Mannitol_dh_C"/>
    <property type="match status" value="1"/>
</dbReference>
<evidence type="ECO:0000256" key="5">
    <source>
        <dbReference type="ARBA" id="ARBA00023027"/>
    </source>
</evidence>
<dbReference type="HAMAP" id="MF_00196">
    <property type="entry name" value="Mannitol_dehydrog"/>
    <property type="match status" value="1"/>
</dbReference>
<dbReference type="GO" id="GO:0019592">
    <property type="term" value="P:mannitol catabolic process"/>
    <property type="evidence" value="ECO:0007669"/>
    <property type="project" value="TreeGrafter"/>
</dbReference>
<dbReference type="PANTHER" id="PTHR30524">
    <property type="entry name" value="MANNITOL-1-PHOSPHATE 5-DEHYDROGENASE"/>
    <property type="match status" value="1"/>
</dbReference>
<dbReference type="InterPro" id="IPR013131">
    <property type="entry name" value="Mannitol_DH_N"/>
</dbReference>
<evidence type="ECO:0000256" key="4">
    <source>
        <dbReference type="ARBA" id="ARBA00023002"/>
    </source>
</evidence>
<dbReference type="EMBL" id="JADZSC010000003">
    <property type="protein sequence ID" value="MBH0231187.1"/>
    <property type="molecule type" value="Genomic_DNA"/>
</dbReference>
<dbReference type="InterPro" id="IPR000669">
    <property type="entry name" value="Mannitol_DH"/>
</dbReference>
<dbReference type="InterPro" id="IPR008927">
    <property type="entry name" value="6-PGluconate_DH-like_C_sf"/>
</dbReference>
<accession>A0A931HWN7</accession>
<dbReference type="InterPro" id="IPR013118">
    <property type="entry name" value="Mannitol_DH_C"/>
</dbReference>
<dbReference type="GO" id="GO:0005829">
    <property type="term" value="C:cytosol"/>
    <property type="evidence" value="ECO:0007669"/>
    <property type="project" value="TreeGrafter"/>
</dbReference>
<dbReference type="Proteomes" id="UP000614490">
    <property type="component" value="Unassembled WGS sequence"/>
</dbReference>
<evidence type="ECO:0000256" key="7">
    <source>
        <dbReference type="HAMAP-Rule" id="MF_00196"/>
    </source>
</evidence>
<dbReference type="GO" id="GO:0008926">
    <property type="term" value="F:mannitol-1-phosphate 5-dehydrogenase activity"/>
    <property type="evidence" value="ECO:0007669"/>
    <property type="project" value="UniProtKB-UniRule"/>
</dbReference>
<feature type="domain" description="Mannitol dehydrogenase C-terminal" evidence="9">
    <location>
        <begin position="198"/>
        <end position="376"/>
    </location>
</feature>
<dbReference type="NCBIfam" id="NF002647">
    <property type="entry name" value="PRK02318.1-3"/>
    <property type="match status" value="1"/>
</dbReference>
<evidence type="ECO:0000256" key="6">
    <source>
        <dbReference type="ARBA" id="ARBA00048615"/>
    </source>
</evidence>
<evidence type="ECO:0000313" key="11">
    <source>
        <dbReference type="Proteomes" id="UP000614490"/>
    </source>
</evidence>
<dbReference type="NCBIfam" id="NF002652">
    <property type="entry name" value="PRK02318.2-5"/>
    <property type="match status" value="1"/>
</dbReference>
<dbReference type="NCBIfam" id="NF002646">
    <property type="entry name" value="PRK02318.1-2"/>
    <property type="match status" value="1"/>
</dbReference>
<organism evidence="10 11">
    <name type="scientific">Halobacillus yeomjeoni</name>
    <dbReference type="NCBI Taxonomy" id="311194"/>
    <lineage>
        <taxon>Bacteria</taxon>
        <taxon>Bacillati</taxon>
        <taxon>Bacillota</taxon>
        <taxon>Bacilli</taxon>
        <taxon>Bacillales</taxon>
        <taxon>Bacillaceae</taxon>
        <taxon>Halobacillus</taxon>
    </lineage>
</organism>
<comment type="catalytic activity">
    <reaction evidence="6 7">
        <text>D-mannitol 1-phosphate + NAD(+) = beta-D-fructose 6-phosphate + NADH + H(+)</text>
        <dbReference type="Rhea" id="RHEA:19661"/>
        <dbReference type="ChEBI" id="CHEBI:15378"/>
        <dbReference type="ChEBI" id="CHEBI:57540"/>
        <dbReference type="ChEBI" id="CHEBI:57634"/>
        <dbReference type="ChEBI" id="CHEBI:57945"/>
        <dbReference type="ChEBI" id="CHEBI:61381"/>
        <dbReference type="EC" id="1.1.1.17"/>
    </reaction>
</comment>
<dbReference type="RefSeq" id="WP_197317829.1">
    <property type="nucleotide sequence ID" value="NZ_JADZSC010000003.1"/>
</dbReference>
<gene>
    <name evidence="7" type="primary">mtlD</name>
    <name evidence="10" type="ORF">H0267_13250</name>
</gene>
<dbReference type="InterPro" id="IPR023028">
    <property type="entry name" value="Mannitol_1_phos_5_DH"/>
</dbReference>
<reference evidence="10 11" key="1">
    <citation type="journal article" date="2005" name="Int. J. Syst. Evol. Microbiol.">
        <title>Halobacillus yeomjeoni sp. nov., isolated from a marine solar saltern in Korea.</title>
        <authorList>
            <person name="Yoon J.H."/>
            <person name="Kang S.J."/>
            <person name="Lee C.H."/>
            <person name="Oh H.W."/>
            <person name="Oh T.K."/>
        </authorList>
    </citation>
    <scope>NUCLEOTIDE SEQUENCE [LARGE SCALE GENOMIC DNA]</scope>
    <source>
        <strain evidence="10 11">KCTC 3957</strain>
    </source>
</reference>
<evidence type="ECO:0000313" key="10">
    <source>
        <dbReference type="EMBL" id="MBH0231187.1"/>
    </source>
</evidence>
<evidence type="ECO:0000259" key="9">
    <source>
        <dbReference type="Pfam" id="PF08125"/>
    </source>
</evidence>
<dbReference type="Pfam" id="PF01232">
    <property type="entry name" value="Mannitol_dh"/>
    <property type="match status" value="1"/>
</dbReference>
<feature type="binding site" evidence="7">
    <location>
        <begin position="3"/>
        <end position="14"/>
    </location>
    <ligand>
        <name>NAD(+)</name>
        <dbReference type="ChEBI" id="CHEBI:57540"/>
    </ligand>
</feature>
<dbReference type="SUPFAM" id="SSF51735">
    <property type="entry name" value="NAD(P)-binding Rossmann-fold domains"/>
    <property type="match status" value="1"/>
</dbReference>
<evidence type="ECO:0000256" key="1">
    <source>
        <dbReference type="ARBA" id="ARBA00006541"/>
    </source>
</evidence>
<dbReference type="InterPro" id="IPR023027">
    <property type="entry name" value="Mannitol_DH_CS"/>
</dbReference>
<keyword evidence="5 7" id="KW-0520">NAD</keyword>
<keyword evidence="11" id="KW-1185">Reference proteome</keyword>
<dbReference type="PANTHER" id="PTHR30524:SF0">
    <property type="entry name" value="ALTRONATE OXIDOREDUCTASE-RELATED"/>
    <property type="match status" value="1"/>
</dbReference>
<dbReference type="InterPro" id="IPR036291">
    <property type="entry name" value="NAD(P)-bd_dom_sf"/>
</dbReference>
<comment type="similarity">
    <text evidence="1 7">Belongs to the mannitol dehydrogenase family.</text>
</comment>
<dbReference type="AlphaFoldDB" id="A0A931HWN7"/>
<dbReference type="PROSITE" id="PS00974">
    <property type="entry name" value="MANNITOL_DHGENASE"/>
    <property type="match status" value="1"/>
</dbReference>
<evidence type="ECO:0000256" key="2">
    <source>
        <dbReference type="ARBA" id="ARBA00012939"/>
    </source>
</evidence>
<dbReference type="PRINTS" id="PR00084">
    <property type="entry name" value="MTLDHDRGNASE"/>
</dbReference>
<dbReference type="Gene3D" id="3.40.50.720">
    <property type="entry name" value="NAD(P)-binding Rossmann-like Domain"/>
    <property type="match status" value="1"/>
</dbReference>